<reference evidence="1" key="1">
    <citation type="submission" date="2014-07" db="EMBL/GenBank/DDBJ databases">
        <authorList>
            <person name="Hornung V.Bastian."/>
        </authorList>
    </citation>
    <scope>NUCLEOTIDE SEQUENCE</scope>
    <source>
        <strain evidence="1">PCE-S</strain>
    </source>
</reference>
<proteinExistence type="predicted"/>
<sequence length="113" mass="13583">MIKFEDKLPITEQDLQYFKDEWFNRVDSEEEKERYNFRFDNDIIKVTFATIYHREDGTVSGSSRGLDFVKIKHPWADYVSYHCYSKNKNLVYDSELFFMNNCKITQQNLKGGN</sequence>
<accession>A0A098B4N3</accession>
<name>A0A098B4N3_DESHA</name>
<evidence type="ECO:0000313" key="1">
    <source>
        <dbReference type="EMBL" id="CDX03325.1"/>
    </source>
</evidence>
<dbReference type="AlphaFoldDB" id="A0A098B4N3"/>
<protein>
    <submittedName>
        <fullName evidence="1">Uncharacterized protein</fullName>
    </submittedName>
</protein>
<dbReference type="EMBL" id="LK996017">
    <property type="protein sequence ID" value="CDX03325.1"/>
    <property type="molecule type" value="Genomic_DNA"/>
</dbReference>
<dbReference type="RefSeq" id="WP_208925974.1">
    <property type="nucleotide sequence ID" value="NZ_LK996017.1"/>
</dbReference>
<gene>
    <name evidence="1" type="ORF">DPCES_3439</name>
</gene>
<dbReference type="PATRIC" id="fig|49338.4.peg.3696"/>
<organism evidence="1">
    <name type="scientific">Desulfitobacterium hafniense</name>
    <name type="common">Desulfitobacterium frappieri</name>
    <dbReference type="NCBI Taxonomy" id="49338"/>
    <lineage>
        <taxon>Bacteria</taxon>
        <taxon>Bacillati</taxon>
        <taxon>Bacillota</taxon>
        <taxon>Clostridia</taxon>
        <taxon>Eubacteriales</taxon>
        <taxon>Desulfitobacteriaceae</taxon>
        <taxon>Desulfitobacterium</taxon>
    </lineage>
</organism>